<name>A0A1H5TU57_9SPHI</name>
<dbReference type="InterPro" id="IPR000073">
    <property type="entry name" value="AB_hydrolase_1"/>
</dbReference>
<dbReference type="RefSeq" id="WP_103905113.1">
    <property type="nucleotide sequence ID" value="NZ_CP049246.1"/>
</dbReference>
<dbReference type="PANTHER" id="PTHR46438:SF2">
    <property type="entry name" value="ALPHA_BETA-HYDROLASES SUPERFAMILY PROTEIN"/>
    <property type="match status" value="1"/>
</dbReference>
<keyword evidence="3" id="KW-1185">Reference proteome</keyword>
<reference evidence="3" key="1">
    <citation type="submission" date="2016-10" db="EMBL/GenBank/DDBJ databases">
        <authorList>
            <person name="Varghese N."/>
            <person name="Submissions S."/>
        </authorList>
    </citation>
    <scope>NUCLEOTIDE SEQUENCE [LARGE SCALE GENOMIC DNA]</scope>
    <source>
        <strain evidence="3">DSM 22361</strain>
    </source>
</reference>
<dbReference type="InterPro" id="IPR029058">
    <property type="entry name" value="AB_hydrolase_fold"/>
</dbReference>
<dbReference type="Gene3D" id="3.40.50.1820">
    <property type="entry name" value="alpha/beta hydrolase"/>
    <property type="match status" value="1"/>
</dbReference>
<accession>A0A1H5TU57</accession>
<gene>
    <name evidence="2" type="ORF">SAMN05421877_10280</name>
</gene>
<dbReference type="Pfam" id="PF00561">
    <property type="entry name" value="Abhydrolase_1"/>
    <property type="match status" value="1"/>
</dbReference>
<proteinExistence type="predicted"/>
<sequence>MPILISIFSILFLSIILIFLYLDHNANAEERAKRKLFKKGFVEKQIRLSNGTVINYGEGPNNGPALLLIHGQGVDWKNYYTVLPELSKTFHIYAIDCHGHGKSSHNPDRYSGKKMGEDIIRFITTTIKEEVYVSGHSSGGLLTAWLAAHCSKVRAIVLEDPPFFSTEKSRTQSTFAWQDSFRLIHDFLQQDTEQDYLLYYLPRSYWKDKFGKLWSIIQRQAIKFRANEPDKIFRVPFLPPSLNRIWEVPSNTAYDKRFGEAFYDNSWFEDFDQEELLAQVRCPSTLIFAKSSKWKSHDENGILMAAMSTDDAQRAHELLPNNELITVDSGHGVHNEKPVEFIGIVRTAFLK</sequence>
<evidence type="ECO:0000259" key="1">
    <source>
        <dbReference type="Pfam" id="PF00561"/>
    </source>
</evidence>
<protein>
    <submittedName>
        <fullName evidence="2">Pimeloyl-ACP methyl ester carboxylesterase</fullName>
    </submittedName>
</protein>
<dbReference type="EMBL" id="FNUT01000002">
    <property type="protein sequence ID" value="SEF66299.1"/>
    <property type="molecule type" value="Genomic_DNA"/>
</dbReference>
<dbReference type="PANTHER" id="PTHR46438">
    <property type="entry name" value="ALPHA/BETA-HYDROLASES SUPERFAMILY PROTEIN"/>
    <property type="match status" value="1"/>
</dbReference>
<dbReference type="OrthoDB" id="9773293at2"/>
<evidence type="ECO:0000313" key="3">
    <source>
        <dbReference type="Proteomes" id="UP000236731"/>
    </source>
</evidence>
<feature type="domain" description="AB hydrolase-1" evidence="1">
    <location>
        <begin position="64"/>
        <end position="181"/>
    </location>
</feature>
<evidence type="ECO:0000313" key="2">
    <source>
        <dbReference type="EMBL" id="SEF66299.1"/>
    </source>
</evidence>
<organism evidence="2 3">
    <name type="scientific">Sphingobacterium lactis</name>
    <dbReference type="NCBI Taxonomy" id="797291"/>
    <lineage>
        <taxon>Bacteria</taxon>
        <taxon>Pseudomonadati</taxon>
        <taxon>Bacteroidota</taxon>
        <taxon>Sphingobacteriia</taxon>
        <taxon>Sphingobacteriales</taxon>
        <taxon>Sphingobacteriaceae</taxon>
        <taxon>Sphingobacterium</taxon>
    </lineage>
</organism>
<dbReference type="AlphaFoldDB" id="A0A1H5TU57"/>
<dbReference type="Proteomes" id="UP000236731">
    <property type="component" value="Unassembled WGS sequence"/>
</dbReference>
<dbReference type="SUPFAM" id="SSF53474">
    <property type="entry name" value="alpha/beta-Hydrolases"/>
    <property type="match status" value="1"/>
</dbReference>